<sequence length="335" mass="33129">MWPLKRDGQIGTPSVSTSSIQCPIVNKVFHQKGPATATETATGDDYEEDEYSYSGSASGSGSESGSETESYYSENLQSTDAEAKQTAHSTAISSVLSSLAGSAGPPSTPLASNSACIMGPSAPANRASLIELRPGSLACSPGGPSNEEVIDRRLSVFPLPSPPGPATPLAVSQTQSPLHHALTSSASATSSLHLPLPPPPPTPPQLVSASTTSDHFDSSQLSGPTPLSKEPSATGLPDPGGSISGPPGAFDQTVGLASGTAERATGAPVVLSTGCGSSSSGSSSASSSSGSSSSSSSAGGSQSNRNSATSLDSGRGSAYATSHEENGRALAVSPP</sequence>
<feature type="compositionally biased region" description="Pro residues" evidence="1">
    <location>
        <begin position="195"/>
        <end position="204"/>
    </location>
</feature>
<protein>
    <submittedName>
        <fullName evidence="2">Uncharacterized protein</fullName>
    </submittedName>
</protein>
<feature type="compositionally biased region" description="Polar residues" evidence="1">
    <location>
        <begin position="75"/>
        <end position="91"/>
    </location>
</feature>
<feature type="compositionally biased region" description="Low complexity" evidence="1">
    <location>
        <begin position="52"/>
        <end position="74"/>
    </location>
</feature>
<keyword evidence="3" id="KW-1185">Reference proteome</keyword>
<feature type="region of interest" description="Disordered" evidence="1">
    <location>
        <begin position="28"/>
        <end position="91"/>
    </location>
</feature>
<evidence type="ECO:0000313" key="2">
    <source>
        <dbReference type="EMBL" id="VEL13654.1"/>
    </source>
</evidence>
<feature type="compositionally biased region" description="Low complexity" evidence="1">
    <location>
        <begin position="235"/>
        <end position="248"/>
    </location>
</feature>
<gene>
    <name evidence="2" type="ORF">PXEA_LOCUS7094</name>
</gene>
<feature type="compositionally biased region" description="Polar residues" evidence="1">
    <location>
        <begin position="205"/>
        <end position="225"/>
    </location>
</feature>
<feature type="region of interest" description="Disordered" evidence="1">
    <location>
        <begin position="157"/>
        <end position="335"/>
    </location>
</feature>
<feature type="compositionally biased region" description="Low complexity" evidence="1">
    <location>
        <begin position="176"/>
        <end position="194"/>
    </location>
</feature>
<evidence type="ECO:0000256" key="1">
    <source>
        <dbReference type="SAM" id="MobiDB-lite"/>
    </source>
</evidence>
<feature type="compositionally biased region" description="Low complexity" evidence="1">
    <location>
        <begin position="276"/>
        <end position="301"/>
    </location>
</feature>
<comment type="caution">
    <text evidence="2">The sequence shown here is derived from an EMBL/GenBank/DDBJ whole genome shotgun (WGS) entry which is preliminary data.</text>
</comment>
<feature type="region of interest" description="Disordered" evidence="1">
    <location>
        <begin position="97"/>
        <end position="116"/>
    </location>
</feature>
<accession>A0A3S5CE31</accession>
<feature type="compositionally biased region" description="Acidic residues" evidence="1">
    <location>
        <begin position="42"/>
        <end position="51"/>
    </location>
</feature>
<evidence type="ECO:0000313" key="3">
    <source>
        <dbReference type="Proteomes" id="UP000784294"/>
    </source>
</evidence>
<dbReference type="AlphaFoldDB" id="A0A3S5CE31"/>
<dbReference type="EMBL" id="CAAALY010018445">
    <property type="protein sequence ID" value="VEL13654.1"/>
    <property type="molecule type" value="Genomic_DNA"/>
</dbReference>
<dbReference type="OrthoDB" id="5314041at2759"/>
<proteinExistence type="predicted"/>
<reference evidence="2" key="1">
    <citation type="submission" date="2018-11" db="EMBL/GenBank/DDBJ databases">
        <authorList>
            <consortium name="Pathogen Informatics"/>
        </authorList>
    </citation>
    <scope>NUCLEOTIDE SEQUENCE</scope>
</reference>
<dbReference type="Proteomes" id="UP000784294">
    <property type="component" value="Unassembled WGS sequence"/>
</dbReference>
<name>A0A3S5CE31_9PLAT</name>
<organism evidence="2 3">
    <name type="scientific">Protopolystoma xenopodis</name>
    <dbReference type="NCBI Taxonomy" id="117903"/>
    <lineage>
        <taxon>Eukaryota</taxon>
        <taxon>Metazoa</taxon>
        <taxon>Spiralia</taxon>
        <taxon>Lophotrochozoa</taxon>
        <taxon>Platyhelminthes</taxon>
        <taxon>Monogenea</taxon>
        <taxon>Polyopisthocotylea</taxon>
        <taxon>Polystomatidea</taxon>
        <taxon>Polystomatidae</taxon>
        <taxon>Protopolystoma</taxon>
    </lineage>
</organism>
<feature type="compositionally biased region" description="Polar residues" evidence="1">
    <location>
        <begin position="302"/>
        <end position="312"/>
    </location>
</feature>